<proteinExistence type="predicted"/>
<evidence type="ECO:0000313" key="3">
    <source>
        <dbReference type="Proteomes" id="UP000294599"/>
    </source>
</evidence>
<gene>
    <name evidence="2" type="ORF">EDC25_1192</name>
</gene>
<keyword evidence="3" id="KW-1185">Reference proteome</keyword>
<dbReference type="Pfam" id="PF17164">
    <property type="entry name" value="DUF5122"/>
    <property type="match status" value="3"/>
</dbReference>
<protein>
    <submittedName>
        <fullName evidence="2">Putative delta-60 repeat protein</fullName>
    </submittedName>
</protein>
<dbReference type="Gene3D" id="2.80.10.50">
    <property type="match status" value="1"/>
</dbReference>
<dbReference type="InterPro" id="IPR013431">
    <property type="entry name" value="Delta_60_rpt"/>
</dbReference>
<feature type="chain" id="PRO_5030099244" evidence="1">
    <location>
        <begin position="25"/>
        <end position="467"/>
    </location>
</feature>
<accession>A0A4R3L679</accession>
<name>A0A4R3L679_9GAMM</name>
<evidence type="ECO:0000256" key="1">
    <source>
        <dbReference type="SAM" id="SignalP"/>
    </source>
</evidence>
<feature type="signal peptide" evidence="1">
    <location>
        <begin position="1"/>
        <end position="24"/>
    </location>
</feature>
<dbReference type="OrthoDB" id="5949485at2"/>
<evidence type="ECO:0000313" key="2">
    <source>
        <dbReference type="EMBL" id="TCS95223.1"/>
    </source>
</evidence>
<dbReference type="RefSeq" id="WP_123521282.1">
    <property type="nucleotide sequence ID" value="NZ_JBHLWF010000083.1"/>
</dbReference>
<sequence>MNTVFISLLASAVLVLAATAPVSAADGDPLYGFGTDGEYPGHGFYANPWGANRSALLESVLPAADGRIYLVGSVQTGDSSWRLALRRLTRDGYPDYDFAEGGLRTYVPPCPDGRATTGALDSQGRIWMAIGGCGDFIAYRFTPAGDVDTGVQGTGVVQVAFDLGGDDSDYPSALKVTDDDGLIIAGYASTNGPRVYALAQVSASGQPRPGFGAAGKVVVETGVSVTSVTDVFEMEDGRIVLSGRRLWNGNTEEYQVLRLQPNGQPDVGFGADGPGFSRRNLAEMTNFAAATTVGSALMERDGSVLVVGMFREVGVHSGDFFLARWLPDGLPDLALGQFGVRRFPLDFGLPDPLDASNLDRAYTIARQSNGHYLLAGYSADSEGNNGMSLLRLRPGLQVDSTFGDNGKVRFPVPISVSGWHNARAEFVIPQPGRILVGGTANTGLDAARIVTLLGLELDLLFADGYGD</sequence>
<dbReference type="EMBL" id="SMAF01000019">
    <property type="protein sequence ID" value="TCS95223.1"/>
    <property type="molecule type" value="Genomic_DNA"/>
</dbReference>
<dbReference type="AlphaFoldDB" id="A0A4R3L679"/>
<dbReference type="NCBIfam" id="TIGR02608">
    <property type="entry name" value="delta_60_rpt"/>
    <property type="match status" value="5"/>
</dbReference>
<keyword evidence="1" id="KW-0732">Signal</keyword>
<reference evidence="2 3" key="1">
    <citation type="submission" date="2019-03" db="EMBL/GenBank/DDBJ databases">
        <title>Genomic Encyclopedia of Type Strains, Phase IV (KMG-IV): sequencing the most valuable type-strain genomes for metagenomic binning, comparative biology and taxonomic classification.</title>
        <authorList>
            <person name="Goeker M."/>
        </authorList>
    </citation>
    <scope>NUCLEOTIDE SEQUENCE [LARGE SCALE GENOMIC DNA]</scope>
    <source>
        <strain evidence="2 3">DSM 21944</strain>
    </source>
</reference>
<dbReference type="Proteomes" id="UP000294599">
    <property type="component" value="Unassembled WGS sequence"/>
</dbReference>
<comment type="caution">
    <text evidence="2">The sequence shown here is derived from an EMBL/GenBank/DDBJ whole genome shotgun (WGS) entry which is preliminary data.</text>
</comment>
<organism evidence="2 3">
    <name type="scientific">Pseudofulvimonas gallinarii</name>
    <dbReference type="NCBI Taxonomy" id="634155"/>
    <lineage>
        <taxon>Bacteria</taxon>
        <taxon>Pseudomonadati</taxon>
        <taxon>Pseudomonadota</taxon>
        <taxon>Gammaproteobacteria</taxon>
        <taxon>Lysobacterales</taxon>
        <taxon>Rhodanobacteraceae</taxon>
        <taxon>Pseudofulvimonas</taxon>
    </lineage>
</organism>